<evidence type="ECO:0000313" key="1">
    <source>
        <dbReference type="EMBL" id="KGO32256.1"/>
    </source>
</evidence>
<evidence type="ECO:0000313" key="2">
    <source>
        <dbReference type="Proteomes" id="UP000030023"/>
    </source>
</evidence>
<protein>
    <recommendedName>
        <fullName evidence="3">YbbR-like protein</fullName>
    </recommendedName>
</protein>
<dbReference type="Gene3D" id="2.170.120.40">
    <property type="entry name" value="YbbR-like domain"/>
    <property type="match status" value="2"/>
</dbReference>
<reference evidence="1 2" key="1">
    <citation type="journal article" date="2014" name="Antonie Van Leeuwenhoek">
        <title>Oenococcus alcoholitolerans sp. nov., a lactic acid bacteria isolated from cachaca and ethanol fermentation processes.</title>
        <authorList>
            <person name="Badotti F."/>
            <person name="Moreira A.P."/>
            <person name="Tonon L.A."/>
            <person name="de Lucena B.T."/>
            <person name="Gomes Fde C."/>
            <person name="Kruger R."/>
            <person name="Thompson C.C."/>
            <person name="de Morais M.A.Jr."/>
            <person name="Rosa C.A."/>
            <person name="Thompson F.L."/>
        </authorList>
    </citation>
    <scope>NUCLEOTIDE SEQUENCE [LARGE SCALE GENOMIC DNA]</scope>
    <source>
        <strain evidence="1 2">UFRJ-M7.2.18</strain>
    </source>
</reference>
<name>A0ABR4XSY0_9LACO</name>
<dbReference type="PANTHER" id="PTHR37804">
    <property type="entry name" value="CDAA REGULATORY PROTEIN CDAR"/>
    <property type="match status" value="1"/>
</dbReference>
<dbReference type="InterPro" id="IPR012505">
    <property type="entry name" value="YbbR"/>
</dbReference>
<dbReference type="Gene3D" id="2.170.120.30">
    <property type="match status" value="1"/>
</dbReference>
<evidence type="ECO:0008006" key="3">
    <source>
        <dbReference type="Google" id="ProtNLM"/>
    </source>
</evidence>
<proteinExistence type="predicted"/>
<dbReference type="PANTHER" id="PTHR37804:SF1">
    <property type="entry name" value="CDAA REGULATORY PROTEIN CDAR"/>
    <property type="match status" value="1"/>
</dbReference>
<dbReference type="EMBL" id="AXCV01000055">
    <property type="protein sequence ID" value="KGO32256.1"/>
    <property type="molecule type" value="Genomic_DNA"/>
</dbReference>
<dbReference type="Pfam" id="PF07949">
    <property type="entry name" value="YbbR"/>
    <property type="match status" value="3"/>
</dbReference>
<keyword evidence="2" id="KW-1185">Reference proteome</keyword>
<dbReference type="Proteomes" id="UP000030023">
    <property type="component" value="Unassembled WGS sequence"/>
</dbReference>
<organism evidence="1 2">
    <name type="scientific">Oenococcus alcoholitolerans</name>
    <dbReference type="NCBI Taxonomy" id="931074"/>
    <lineage>
        <taxon>Bacteria</taxon>
        <taxon>Bacillati</taxon>
        <taxon>Bacillota</taxon>
        <taxon>Bacilli</taxon>
        <taxon>Lactobacillales</taxon>
        <taxon>Lactobacillaceae</taxon>
        <taxon>Oenococcus</taxon>
    </lineage>
</organism>
<sequence>MNFFNHMIRKKWFQLIITLLLAIALFVYVNGTIGGSFSNNRRERQRQLITTQTTYINVPVNLDVNENRYYISGVPQTIRVQITGPSGLITAAQNSSTIRATVDLSHPRIGSQRVPISITGLSNSLIRKTDPSSLTVNVSRRVTKMVPVQATYSRDNIANRYLVSGFRVSRRYVRVAGPSDLIRVVDHVSASLPVPANTRNSISQNVSLRAIDRNGSVVSVEIDPDNIQATLDITSELASQNSSGQSTKIVSLSPRFTGSRSVSNYNITLSSSTIQITGSRDSLNRIDSIPVNIDLSQVGASGGVIDADLSLPRGVSQMTPRSVEVSVSAKSSNSSSSGE</sequence>
<gene>
    <name evidence="1" type="ORF">Q757_02135</name>
</gene>
<accession>A0ABR4XSY0</accession>
<comment type="caution">
    <text evidence="1">The sequence shown here is derived from an EMBL/GenBank/DDBJ whole genome shotgun (WGS) entry which is preliminary data.</text>
</comment>
<dbReference type="InterPro" id="IPR053154">
    <property type="entry name" value="c-di-AMP_regulator"/>
</dbReference>